<protein>
    <submittedName>
        <fullName evidence="2">Uncharacterized protein</fullName>
    </submittedName>
</protein>
<reference evidence="2 3" key="1">
    <citation type="journal article" date="2022" name="bioRxiv">
        <title>Genomics of Preaxostyla Flagellates Illuminates Evolutionary Transitions and the Path Towards Mitochondrial Loss.</title>
        <authorList>
            <person name="Novak L.V.F."/>
            <person name="Treitli S.C."/>
            <person name="Pyrih J."/>
            <person name="Halakuc P."/>
            <person name="Pipaliya S.V."/>
            <person name="Vacek V."/>
            <person name="Brzon O."/>
            <person name="Soukal P."/>
            <person name="Eme L."/>
            <person name="Dacks J.B."/>
            <person name="Karnkowska A."/>
            <person name="Elias M."/>
            <person name="Hampl V."/>
        </authorList>
    </citation>
    <scope>NUCLEOTIDE SEQUENCE [LARGE SCALE GENOMIC DNA]</scope>
    <source>
        <strain evidence="2">NAU3</strain>
        <tissue evidence="2">Gut</tissue>
    </source>
</reference>
<evidence type="ECO:0000256" key="1">
    <source>
        <dbReference type="SAM" id="MobiDB-lite"/>
    </source>
</evidence>
<proteinExistence type="predicted"/>
<organism evidence="2 3">
    <name type="scientific">Blattamonas nauphoetae</name>
    <dbReference type="NCBI Taxonomy" id="2049346"/>
    <lineage>
        <taxon>Eukaryota</taxon>
        <taxon>Metamonada</taxon>
        <taxon>Preaxostyla</taxon>
        <taxon>Oxymonadida</taxon>
        <taxon>Blattamonas</taxon>
    </lineage>
</organism>
<sequence length="319" mass="36442">MPPKHQLGRNPRTTQHPQQTKHISSSASDNHIVHSQIPSSLEDSNESPLDSHPIPVATDAFTIKPNEHRYMQISKRILQYEMKTKRINIETLSEQSHLEAHEIALLTSITSDWRLVLQDSIAIEDLLKGCISLFDRIDTDLPLSQAEMIHAVRFLEYATLHCQYRRGPFDKILETILSKDVYRQTSQTSALLKLICHPSDVLQIAALSFLDASILKSFSHNSHFAEAATRLLTQVLERLKPHEIPLNETTIKFHRHLISILDKFFSFSSPETVRHSLEIKASPPLAEPLKSEKLESIFKPSFEYLRSLIHLPDLFRKAG</sequence>
<evidence type="ECO:0000313" key="3">
    <source>
        <dbReference type="Proteomes" id="UP001281761"/>
    </source>
</evidence>
<name>A0ABQ9Y7F3_9EUKA</name>
<dbReference type="EMBL" id="JARBJD010000027">
    <property type="protein sequence ID" value="KAK2959697.1"/>
    <property type="molecule type" value="Genomic_DNA"/>
</dbReference>
<comment type="caution">
    <text evidence="2">The sequence shown here is derived from an EMBL/GenBank/DDBJ whole genome shotgun (WGS) entry which is preliminary data.</text>
</comment>
<feature type="region of interest" description="Disordered" evidence="1">
    <location>
        <begin position="1"/>
        <end position="31"/>
    </location>
</feature>
<accession>A0ABQ9Y7F3</accession>
<gene>
    <name evidence="2" type="ORF">BLNAU_5186</name>
</gene>
<feature type="compositionally biased region" description="Polar residues" evidence="1">
    <location>
        <begin position="11"/>
        <end position="29"/>
    </location>
</feature>
<dbReference type="Proteomes" id="UP001281761">
    <property type="component" value="Unassembled WGS sequence"/>
</dbReference>
<keyword evidence="3" id="KW-1185">Reference proteome</keyword>
<evidence type="ECO:0000313" key="2">
    <source>
        <dbReference type="EMBL" id="KAK2959697.1"/>
    </source>
</evidence>